<dbReference type="GO" id="GO:0051604">
    <property type="term" value="P:protein maturation"/>
    <property type="evidence" value="ECO:0007669"/>
    <property type="project" value="UniProtKB-ARBA"/>
</dbReference>
<evidence type="ECO:0000256" key="9">
    <source>
        <dbReference type="ARBA" id="ARBA00023180"/>
    </source>
</evidence>
<evidence type="ECO:0000256" key="4">
    <source>
        <dbReference type="ARBA" id="ARBA00022801"/>
    </source>
</evidence>
<keyword evidence="8" id="KW-1015">Disulfide bond</keyword>
<dbReference type="CDD" id="cd00190">
    <property type="entry name" value="Tryp_SPc"/>
    <property type="match status" value="1"/>
</dbReference>
<dbReference type="InterPro" id="IPR033116">
    <property type="entry name" value="TRYPSIN_SER"/>
</dbReference>
<keyword evidence="9" id="KW-0325">Glycoprotein</keyword>
<reference evidence="14" key="1">
    <citation type="submission" date="2022-03" db="EMBL/GenBank/DDBJ databases">
        <authorList>
            <person name="Tunstrom K."/>
        </authorList>
    </citation>
    <scope>NUCLEOTIDE SEQUENCE</scope>
</reference>
<feature type="signal peptide" evidence="12">
    <location>
        <begin position="1"/>
        <end position="22"/>
    </location>
</feature>
<dbReference type="SUPFAM" id="SSF50494">
    <property type="entry name" value="Trypsin-like serine proteases"/>
    <property type="match status" value="1"/>
</dbReference>
<evidence type="ECO:0000256" key="2">
    <source>
        <dbReference type="ARBA" id="ARBA00022723"/>
    </source>
</evidence>
<name>A0AAU9U6D3_EUPED</name>
<evidence type="ECO:0000313" key="14">
    <source>
        <dbReference type="EMBL" id="CAH2094392.1"/>
    </source>
</evidence>
<protein>
    <recommendedName>
        <fullName evidence="13">Peptidase S1 domain-containing protein</fullName>
    </recommendedName>
</protein>
<keyword evidence="3 12" id="KW-0732">Signal</keyword>
<sequence length="373" mass="42660">MILRNLLLFCILVLYGCENTYARECNSCMNFRECPELLEMIQRMNIIELSPMIQRAKCEIGYKNGQRIPKICCEDFIQIGSRNGINETKVEETVNIETHKNIALLPEICGRIDGDRIIGGEIPGLYELPWMALILVRDNGIFKTQCGGTIINNKYILTAAHCVRRRRTAVVVRVGEYDINSKVDCQGEHPFRMCETHIQDIRVDKYIIHENFTSSPTANDIALIRLKKPIDFSFKNVEPICLPIYDKLRNMDISTKNAVVSGWGITEFKSMSNFLRKVEIPIKTDFECKQHYSSEISDSDTDMKFICAGDESKDSCNGDSGGPLTMEEEYKDNYRIIQFGIVSKGSKQCGLNVPGLYTDVRKYIKWILDKIEE</sequence>
<keyword evidence="6" id="KW-0106">Calcium</keyword>
<evidence type="ECO:0000313" key="15">
    <source>
        <dbReference type="Proteomes" id="UP001153954"/>
    </source>
</evidence>
<dbReference type="InterPro" id="IPR009003">
    <property type="entry name" value="Peptidase_S1_PA"/>
</dbReference>
<evidence type="ECO:0000256" key="8">
    <source>
        <dbReference type="ARBA" id="ARBA00023157"/>
    </source>
</evidence>
<accession>A0AAU9U6D3</accession>
<dbReference type="AlphaFoldDB" id="A0AAU9U6D3"/>
<feature type="chain" id="PRO_5043975862" description="Peptidase S1 domain-containing protein" evidence="12">
    <location>
        <begin position="23"/>
        <end position="373"/>
    </location>
</feature>
<dbReference type="GO" id="GO:0004252">
    <property type="term" value="F:serine-type endopeptidase activity"/>
    <property type="evidence" value="ECO:0007669"/>
    <property type="project" value="InterPro"/>
</dbReference>
<evidence type="ECO:0000256" key="6">
    <source>
        <dbReference type="ARBA" id="ARBA00022837"/>
    </source>
</evidence>
<keyword evidence="7" id="KW-0865">Zymogen</keyword>
<dbReference type="Gene3D" id="2.40.10.10">
    <property type="entry name" value="Trypsin-like serine proteases"/>
    <property type="match status" value="2"/>
</dbReference>
<dbReference type="Pfam" id="PF00089">
    <property type="entry name" value="Trypsin"/>
    <property type="match status" value="1"/>
</dbReference>
<dbReference type="InterPro" id="IPR051487">
    <property type="entry name" value="Ser/Thr_Proteases_Immune/Dev"/>
</dbReference>
<evidence type="ECO:0000256" key="3">
    <source>
        <dbReference type="ARBA" id="ARBA00022729"/>
    </source>
</evidence>
<dbReference type="PROSITE" id="PS00134">
    <property type="entry name" value="TRYPSIN_HIS"/>
    <property type="match status" value="1"/>
</dbReference>
<evidence type="ECO:0000256" key="10">
    <source>
        <dbReference type="ARBA" id="ARBA00024195"/>
    </source>
</evidence>
<organism evidence="14 15">
    <name type="scientific">Euphydryas editha</name>
    <name type="common">Edith's checkerspot</name>
    <dbReference type="NCBI Taxonomy" id="104508"/>
    <lineage>
        <taxon>Eukaryota</taxon>
        <taxon>Metazoa</taxon>
        <taxon>Ecdysozoa</taxon>
        <taxon>Arthropoda</taxon>
        <taxon>Hexapoda</taxon>
        <taxon>Insecta</taxon>
        <taxon>Pterygota</taxon>
        <taxon>Neoptera</taxon>
        <taxon>Endopterygota</taxon>
        <taxon>Lepidoptera</taxon>
        <taxon>Glossata</taxon>
        <taxon>Ditrysia</taxon>
        <taxon>Papilionoidea</taxon>
        <taxon>Nymphalidae</taxon>
        <taxon>Nymphalinae</taxon>
        <taxon>Euphydryas</taxon>
    </lineage>
</organism>
<proteinExistence type="inferred from homology"/>
<dbReference type="InterPro" id="IPR001314">
    <property type="entry name" value="Peptidase_S1A"/>
</dbReference>
<dbReference type="Proteomes" id="UP001153954">
    <property type="component" value="Unassembled WGS sequence"/>
</dbReference>
<dbReference type="PROSITE" id="PS50240">
    <property type="entry name" value="TRYPSIN_DOM"/>
    <property type="match status" value="1"/>
</dbReference>
<evidence type="ECO:0000256" key="7">
    <source>
        <dbReference type="ARBA" id="ARBA00023145"/>
    </source>
</evidence>
<keyword evidence="4 11" id="KW-0378">Hydrolase</keyword>
<evidence type="ECO:0000256" key="11">
    <source>
        <dbReference type="RuleBase" id="RU363034"/>
    </source>
</evidence>
<keyword evidence="5 11" id="KW-0720">Serine protease</keyword>
<comment type="similarity">
    <text evidence="10">Belongs to the peptidase S1 family. CLIP subfamily.</text>
</comment>
<keyword evidence="1 11" id="KW-0645">Protease</keyword>
<evidence type="ECO:0000256" key="1">
    <source>
        <dbReference type="ARBA" id="ARBA00022670"/>
    </source>
</evidence>
<dbReference type="GO" id="GO:0046872">
    <property type="term" value="F:metal ion binding"/>
    <property type="evidence" value="ECO:0007669"/>
    <property type="project" value="UniProtKB-KW"/>
</dbReference>
<evidence type="ECO:0000256" key="5">
    <source>
        <dbReference type="ARBA" id="ARBA00022825"/>
    </source>
</evidence>
<dbReference type="PRINTS" id="PR00722">
    <property type="entry name" value="CHYMOTRYPSIN"/>
</dbReference>
<evidence type="ECO:0000259" key="13">
    <source>
        <dbReference type="PROSITE" id="PS50240"/>
    </source>
</evidence>
<dbReference type="InterPro" id="IPR001254">
    <property type="entry name" value="Trypsin_dom"/>
</dbReference>
<keyword evidence="15" id="KW-1185">Reference proteome</keyword>
<evidence type="ECO:0000256" key="12">
    <source>
        <dbReference type="SAM" id="SignalP"/>
    </source>
</evidence>
<dbReference type="EMBL" id="CAKOGL010000014">
    <property type="protein sequence ID" value="CAH2094392.1"/>
    <property type="molecule type" value="Genomic_DNA"/>
</dbReference>
<gene>
    <name evidence="14" type="ORF">EEDITHA_LOCUS9961</name>
</gene>
<dbReference type="InterPro" id="IPR043504">
    <property type="entry name" value="Peptidase_S1_PA_chymotrypsin"/>
</dbReference>
<dbReference type="PANTHER" id="PTHR24256">
    <property type="entry name" value="TRYPTASE-RELATED"/>
    <property type="match status" value="1"/>
</dbReference>
<keyword evidence="2" id="KW-0479">Metal-binding</keyword>
<comment type="caution">
    <text evidence="14">The sequence shown here is derived from an EMBL/GenBank/DDBJ whole genome shotgun (WGS) entry which is preliminary data.</text>
</comment>
<dbReference type="FunFam" id="2.40.10.10:FF:000028">
    <property type="entry name" value="Serine protease easter"/>
    <property type="match status" value="1"/>
</dbReference>
<dbReference type="InterPro" id="IPR018114">
    <property type="entry name" value="TRYPSIN_HIS"/>
</dbReference>
<feature type="domain" description="Peptidase S1" evidence="13">
    <location>
        <begin position="117"/>
        <end position="372"/>
    </location>
</feature>
<dbReference type="FunFam" id="2.40.10.10:FF:000078">
    <property type="entry name" value="Serine protease H137"/>
    <property type="match status" value="1"/>
</dbReference>
<dbReference type="GO" id="GO:0006508">
    <property type="term" value="P:proteolysis"/>
    <property type="evidence" value="ECO:0007669"/>
    <property type="project" value="UniProtKB-KW"/>
</dbReference>
<dbReference type="PROSITE" id="PS51257">
    <property type="entry name" value="PROKAR_LIPOPROTEIN"/>
    <property type="match status" value="1"/>
</dbReference>
<dbReference type="SMART" id="SM00020">
    <property type="entry name" value="Tryp_SPc"/>
    <property type="match status" value="1"/>
</dbReference>
<dbReference type="PROSITE" id="PS00135">
    <property type="entry name" value="TRYPSIN_SER"/>
    <property type="match status" value="1"/>
</dbReference>